<dbReference type="OrthoDB" id="4393931at2"/>
<evidence type="ECO:0000259" key="1">
    <source>
        <dbReference type="Pfam" id="PF18848"/>
    </source>
</evidence>
<accession>A0A6N9HZS4</accession>
<dbReference type="Pfam" id="PF18848">
    <property type="entry name" value="baeRF_family6"/>
    <property type="match status" value="1"/>
</dbReference>
<feature type="domain" description="Bacterial archaeo-eukaryotic release factor family 6" evidence="1">
    <location>
        <begin position="129"/>
        <end position="271"/>
    </location>
</feature>
<dbReference type="RefSeq" id="WP_161002614.1">
    <property type="nucleotide sequence ID" value="NZ_WEZQ01000001.1"/>
</dbReference>
<organism evidence="2 3">
    <name type="scientific">Furfurilactobacillus milii</name>
    <dbReference type="NCBI Taxonomy" id="2888272"/>
    <lineage>
        <taxon>Bacteria</taxon>
        <taxon>Bacillati</taxon>
        <taxon>Bacillota</taxon>
        <taxon>Bacilli</taxon>
        <taxon>Lactobacillales</taxon>
        <taxon>Lactobacillaceae</taxon>
        <taxon>Furfurilactobacillus</taxon>
    </lineage>
</organism>
<protein>
    <recommendedName>
        <fullName evidence="1">Bacterial archaeo-eukaryotic release factor family 6 domain-containing protein</fullName>
    </recommendedName>
</protein>
<dbReference type="Proteomes" id="UP000449209">
    <property type="component" value="Unassembled WGS sequence"/>
</dbReference>
<evidence type="ECO:0000313" key="2">
    <source>
        <dbReference type="EMBL" id="MYV15987.1"/>
    </source>
</evidence>
<sequence length="373" mass="41275">MPNSLLNTATLTTLLTQHPDAPVVSIYANIDPADRPHTRLRVQDLIRQAKQHVTRQFGTDWWSSIEPRVTAALSDDALFAQNIKESIAVLTTADQVIIDHLSANVTDQVSVSTVPELRPLLREQQRAFDFDLLALNGDSFKLYQIRNHRVILTPLPEDAPTTLTQALGTEIRGGDVNGVSRGEHAGYHGHHTKDVGKDIDLTNYFQAVDNFMQAWQKDTQRPLILFALPENQALFRKLSRLTHVSTDYALNESPANLSTAQIQQRVEPLFEQHADQIIQTGLKAYHDAANANHQVKLPTDIATAVSHGQLGTLIVADTSEWHGHLDRDQFIADPTAANAIPSLCATMLQRGGNVIVVNEDQLPDGQPVGISRY</sequence>
<reference evidence="2 3" key="1">
    <citation type="journal article" date="2019" name="Appl. Environ. Microbiol.">
        <title>Genetic determinants of hydroxycinnamic acid metabolism in heterofermentative lactobacilli.</title>
        <authorList>
            <person name="Gaur G."/>
            <person name="Oh J.H."/>
            <person name="Filannino P."/>
            <person name="Gobbetti M."/>
            <person name="van Pijkeren J.P."/>
            <person name="Ganzle M.G."/>
        </authorList>
    </citation>
    <scope>NUCLEOTIDE SEQUENCE [LARGE SCALE GENOMIC DNA]</scope>
    <source>
        <strain evidence="2 3">C5</strain>
    </source>
</reference>
<name>A0A6N9HZS4_9LACO</name>
<comment type="caution">
    <text evidence="2">The sequence shown here is derived from an EMBL/GenBank/DDBJ whole genome shotgun (WGS) entry which is preliminary data.</text>
</comment>
<proteinExistence type="predicted"/>
<dbReference type="EMBL" id="WEZQ01000001">
    <property type="protein sequence ID" value="MYV15987.1"/>
    <property type="molecule type" value="Genomic_DNA"/>
</dbReference>
<gene>
    <name evidence="2" type="ORF">GB993_00380</name>
</gene>
<evidence type="ECO:0000313" key="3">
    <source>
        <dbReference type="Proteomes" id="UP000449209"/>
    </source>
</evidence>
<dbReference type="InterPro" id="IPR040628">
    <property type="entry name" value="BaeRF_family6"/>
</dbReference>
<dbReference type="AlphaFoldDB" id="A0A6N9HZS4"/>